<evidence type="ECO:0000313" key="3">
    <source>
        <dbReference type="Proteomes" id="UP000244906"/>
    </source>
</evidence>
<feature type="domain" description="PAS" evidence="1">
    <location>
        <begin position="145"/>
        <end position="193"/>
    </location>
</feature>
<protein>
    <recommendedName>
        <fullName evidence="1">PAS domain-containing protein</fullName>
    </recommendedName>
</protein>
<dbReference type="Proteomes" id="UP000244906">
    <property type="component" value="Unassembled WGS sequence"/>
</dbReference>
<organism evidence="2 3">
    <name type="scientific">Pelagibaculum spongiae</name>
    <dbReference type="NCBI Taxonomy" id="2080658"/>
    <lineage>
        <taxon>Bacteria</taxon>
        <taxon>Pseudomonadati</taxon>
        <taxon>Pseudomonadota</taxon>
        <taxon>Gammaproteobacteria</taxon>
        <taxon>Oceanospirillales</taxon>
        <taxon>Pelagibaculum</taxon>
    </lineage>
</organism>
<evidence type="ECO:0000259" key="1">
    <source>
        <dbReference type="Pfam" id="PF13188"/>
    </source>
</evidence>
<proteinExistence type="predicted"/>
<keyword evidence="3" id="KW-1185">Reference proteome</keyword>
<dbReference type="RefSeq" id="WP_116686897.1">
    <property type="nucleotide sequence ID" value="NZ_CAWNYD010000003.1"/>
</dbReference>
<evidence type="ECO:0000313" key="2">
    <source>
        <dbReference type="EMBL" id="PVZ69562.1"/>
    </source>
</evidence>
<dbReference type="EMBL" id="QDDL01000003">
    <property type="protein sequence ID" value="PVZ69562.1"/>
    <property type="molecule type" value="Genomic_DNA"/>
</dbReference>
<dbReference type="Pfam" id="PF13188">
    <property type="entry name" value="PAS_8"/>
    <property type="match status" value="1"/>
</dbReference>
<name>A0A2V1H0M9_9GAMM</name>
<reference evidence="2 3" key="1">
    <citation type="submission" date="2018-04" db="EMBL/GenBank/DDBJ databases">
        <title>Thalassorhabdus spongiae gen. nov., sp. nov., isolated from a marine sponge in South-West Iceland.</title>
        <authorList>
            <person name="Knobloch S."/>
            <person name="Daussin A."/>
            <person name="Johannsson R."/>
            <person name="Marteinsson V.T."/>
        </authorList>
    </citation>
    <scope>NUCLEOTIDE SEQUENCE [LARGE SCALE GENOMIC DNA]</scope>
    <source>
        <strain evidence="2 3">Hp12</strain>
    </source>
</reference>
<dbReference type="SUPFAM" id="SSF55785">
    <property type="entry name" value="PYP-like sensor domain (PAS domain)"/>
    <property type="match status" value="1"/>
</dbReference>
<dbReference type="Gene3D" id="3.30.450.20">
    <property type="entry name" value="PAS domain"/>
    <property type="match status" value="1"/>
</dbReference>
<comment type="caution">
    <text evidence="2">The sequence shown here is derived from an EMBL/GenBank/DDBJ whole genome shotgun (WGS) entry which is preliminary data.</text>
</comment>
<dbReference type="AlphaFoldDB" id="A0A2V1H0M9"/>
<dbReference type="OrthoDB" id="9808408at2"/>
<dbReference type="InterPro" id="IPR035965">
    <property type="entry name" value="PAS-like_dom_sf"/>
</dbReference>
<accession>A0A2V1H0M9</accession>
<sequence length="450" mass="51494">MGFKQYIDKLRQGDTSLLLAPPASPSFQWQLVINRQGVALEAPRSLAVRMGKETLTGEPIWFWPCWYEKGWEISFLKEALDDALLGIKVRRAGLRARLDTGEGWWEVSLSPVDNNQDETEFLLLEVHDQTQVFRLRQQAGKMLDRQRQLVEGIQDALLLVDETGHILQANRFAERLFTQQVSGNQLKTLIPELQQMTGNGFEDGRLPIEKILNAEREIRYLPQLLSTYAREGKRSFRLGYWQAVSGESWVRLEPAAAAIETPQDMEAAAELLHMRMIRDSLLRQHDQLQLANSSLAEQQSHQELCQLAGKLSPSKAAWPHGQWVQLRLPELTGMAAEVLAGKADLDLQLNLDYGAVTIRLVDNYLLQTLVQLQYWLSGYPIQLQIHQINQDCYYGLQLMIGGVDKSEMPFWLHTLMDTLVVQLHQGRLSIEQQGRYLMISWLFVAELQPQ</sequence>
<gene>
    <name evidence="2" type="ORF">DC094_09595</name>
</gene>
<dbReference type="InterPro" id="IPR000014">
    <property type="entry name" value="PAS"/>
</dbReference>